<evidence type="ECO:0000313" key="1">
    <source>
        <dbReference type="EMBL" id="GFS74826.1"/>
    </source>
</evidence>
<sequence length="47" mass="4821">GSESVGVKRKEDQQASRSLSAAQRAAFLFNGGATGQATAGSESFGRF</sequence>
<organism evidence="1 2">
    <name type="scientific">Nephila pilipes</name>
    <name type="common">Giant wood spider</name>
    <name type="synonym">Nephila maculata</name>
    <dbReference type="NCBI Taxonomy" id="299642"/>
    <lineage>
        <taxon>Eukaryota</taxon>
        <taxon>Metazoa</taxon>
        <taxon>Ecdysozoa</taxon>
        <taxon>Arthropoda</taxon>
        <taxon>Chelicerata</taxon>
        <taxon>Arachnida</taxon>
        <taxon>Araneae</taxon>
        <taxon>Araneomorphae</taxon>
        <taxon>Entelegynae</taxon>
        <taxon>Araneoidea</taxon>
        <taxon>Nephilidae</taxon>
        <taxon>Nephila</taxon>
    </lineage>
</organism>
<dbReference type="Proteomes" id="UP000887013">
    <property type="component" value="Unassembled WGS sequence"/>
</dbReference>
<accession>A0A8X6T278</accession>
<name>A0A8X6T278_NEPPI</name>
<dbReference type="EMBL" id="BMAW01096484">
    <property type="protein sequence ID" value="GFS74826.1"/>
    <property type="molecule type" value="Genomic_DNA"/>
</dbReference>
<proteinExistence type="predicted"/>
<feature type="non-terminal residue" evidence="1">
    <location>
        <position position="1"/>
    </location>
</feature>
<dbReference type="AlphaFoldDB" id="A0A8X6T278"/>
<gene>
    <name evidence="1" type="ORF">NPIL_264551</name>
</gene>
<protein>
    <submittedName>
        <fullName evidence="1">Uncharacterized protein</fullName>
    </submittedName>
</protein>
<keyword evidence="2" id="KW-1185">Reference proteome</keyword>
<reference evidence="1" key="1">
    <citation type="submission" date="2020-08" db="EMBL/GenBank/DDBJ databases">
        <title>Multicomponent nature underlies the extraordinary mechanical properties of spider dragline silk.</title>
        <authorList>
            <person name="Kono N."/>
            <person name="Nakamura H."/>
            <person name="Mori M."/>
            <person name="Yoshida Y."/>
            <person name="Ohtoshi R."/>
            <person name="Malay A.D."/>
            <person name="Moran D.A.P."/>
            <person name="Tomita M."/>
            <person name="Numata K."/>
            <person name="Arakawa K."/>
        </authorList>
    </citation>
    <scope>NUCLEOTIDE SEQUENCE</scope>
</reference>
<comment type="caution">
    <text evidence="1">The sequence shown here is derived from an EMBL/GenBank/DDBJ whole genome shotgun (WGS) entry which is preliminary data.</text>
</comment>
<evidence type="ECO:0000313" key="2">
    <source>
        <dbReference type="Proteomes" id="UP000887013"/>
    </source>
</evidence>